<dbReference type="PROSITE" id="PS51257">
    <property type="entry name" value="PROKAR_LIPOPROTEIN"/>
    <property type="match status" value="1"/>
</dbReference>
<dbReference type="PATRIC" id="fig|796385.3.peg.2440"/>
<reference evidence="1 2" key="2">
    <citation type="journal article" date="2015" name="Stand. Genomic Sci.">
        <title>The complete genome sequence of the rumen methanogen Methanosarcina barkeri CM1.</title>
        <authorList>
            <person name="Lambie S.C."/>
            <person name="Kelly W.J."/>
            <person name="Leahy S.C."/>
            <person name="Li D."/>
            <person name="Reilly K."/>
            <person name="McAllister T.A."/>
            <person name="Valle E.R."/>
            <person name="Attwood G.T."/>
            <person name="Altermann E."/>
        </authorList>
    </citation>
    <scope>NUCLEOTIDE SEQUENCE [LARGE SCALE GENOMIC DNA]</scope>
    <source>
        <strain evidence="1 2">CM1</strain>
    </source>
</reference>
<dbReference type="Proteomes" id="UP000035331">
    <property type="component" value="Chromosome"/>
</dbReference>
<dbReference type="EMBL" id="CP008746">
    <property type="protein sequence ID" value="AKJ38991.1"/>
    <property type="molecule type" value="Genomic_DNA"/>
</dbReference>
<proteinExistence type="predicted"/>
<evidence type="ECO:0000313" key="2">
    <source>
        <dbReference type="Proteomes" id="UP000035331"/>
    </source>
</evidence>
<accession>A0A0G3CAF2</accession>
<protein>
    <submittedName>
        <fullName evidence="1">Uncharacterized protein</fullName>
    </submittedName>
</protein>
<reference evidence="2" key="1">
    <citation type="submission" date="2014-06" db="EMBL/GenBank/DDBJ databases">
        <title>The complete genome sequence of Methanosarcina barkeri CM1.</title>
        <authorList>
            <consortium name="Pastoral Greenhouse Gas Research Consortium"/>
            <person name="Lambie S.C."/>
            <person name="Leahy S.C."/>
            <person name="Kelly W.J."/>
            <person name="Li D."/>
            <person name="Reilly K."/>
            <person name="Attwood G.T."/>
            <person name="Altermann E."/>
        </authorList>
    </citation>
    <scope>NUCLEOTIDE SEQUENCE [LARGE SCALE GENOMIC DNA]</scope>
    <source>
        <strain evidence="2">CM1</strain>
    </source>
</reference>
<sequence>MEINKHMKPIHLFPIFPIIFVTASGCVSENGQSGTYDNETDFLSSQGQV</sequence>
<dbReference type="RefSeq" id="WP_155396491.1">
    <property type="nucleotide sequence ID" value="NZ_CP008746.1"/>
</dbReference>
<dbReference type="AlphaFoldDB" id="A0A0G3CAF2"/>
<organism evidence="1 2">
    <name type="scientific">Methanosarcina barkeri CM1</name>
    <dbReference type="NCBI Taxonomy" id="796385"/>
    <lineage>
        <taxon>Archaea</taxon>
        <taxon>Methanobacteriati</taxon>
        <taxon>Methanobacteriota</taxon>
        <taxon>Stenosarchaea group</taxon>
        <taxon>Methanomicrobia</taxon>
        <taxon>Methanosarcinales</taxon>
        <taxon>Methanosarcinaceae</taxon>
        <taxon>Methanosarcina</taxon>
    </lineage>
</organism>
<dbReference type="GeneID" id="42569636"/>
<evidence type="ECO:0000313" key="1">
    <source>
        <dbReference type="EMBL" id="AKJ38991.1"/>
    </source>
</evidence>
<gene>
    <name evidence="1" type="ORF">MCM1_1969</name>
</gene>
<name>A0A0G3CAF2_METBA</name>